<proteinExistence type="predicted"/>
<reference evidence="2 3" key="1">
    <citation type="submission" date="2016-07" db="EMBL/GenBank/DDBJ databases">
        <title>Pervasive Adenine N6-methylation of Active Genes in Fungi.</title>
        <authorList>
            <consortium name="DOE Joint Genome Institute"/>
            <person name="Mondo S.J."/>
            <person name="Dannebaum R.O."/>
            <person name="Kuo R.C."/>
            <person name="Labutti K."/>
            <person name="Haridas S."/>
            <person name="Kuo A."/>
            <person name="Salamov A."/>
            <person name="Ahrendt S.R."/>
            <person name="Lipzen A."/>
            <person name="Sullivan W."/>
            <person name="Andreopoulos W.B."/>
            <person name="Clum A."/>
            <person name="Lindquist E."/>
            <person name="Daum C."/>
            <person name="Ramamoorthy G.K."/>
            <person name="Gryganskyi A."/>
            <person name="Culley D."/>
            <person name="Magnuson J.K."/>
            <person name="James T.Y."/>
            <person name="O'Malley M.A."/>
            <person name="Stajich J.E."/>
            <person name="Spatafora J.W."/>
            <person name="Visel A."/>
            <person name="Grigoriev I.V."/>
        </authorList>
    </citation>
    <scope>NUCLEOTIDE SEQUENCE [LARGE SCALE GENOMIC DNA]</scope>
    <source>
        <strain evidence="2 3">62-1032</strain>
    </source>
</reference>
<accession>A0A1Y2ET74</accession>
<evidence type="ECO:0000256" key="1">
    <source>
        <dbReference type="SAM" id="MobiDB-lite"/>
    </source>
</evidence>
<feature type="compositionally biased region" description="Basic and acidic residues" evidence="1">
    <location>
        <begin position="109"/>
        <end position="130"/>
    </location>
</feature>
<dbReference type="EMBL" id="MCGR01000040">
    <property type="protein sequence ID" value="ORY74768.1"/>
    <property type="molecule type" value="Genomic_DNA"/>
</dbReference>
<name>A0A1Y2ET74_9BASI</name>
<dbReference type="AlphaFoldDB" id="A0A1Y2ET74"/>
<keyword evidence="3" id="KW-1185">Reference proteome</keyword>
<dbReference type="OrthoDB" id="2506317at2759"/>
<dbReference type="Proteomes" id="UP000193467">
    <property type="component" value="Unassembled WGS sequence"/>
</dbReference>
<sequence>MENGLPSTSNLVDKVPLIKSPSFWIPTPIQLPPDIHPLPDDVQAYFVYPHSIESHTLTTLPSLLSNLQQSHSQRLHLLASLAESKERARKHRLNQIAPGWAEGGVMQPVRKELNPKGKDKGKDKKGRDLLEDSEGESPSTEGPKDDLFGLGEGGDQVQSPTEAGEATMDQLRRDQMTDFVDGLFKLDSDLGGKTGEGALI</sequence>
<evidence type="ECO:0000313" key="3">
    <source>
        <dbReference type="Proteomes" id="UP000193467"/>
    </source>
</evidence>
<dbReference type="InParanoid" id="A0A1Y2ET74"/>
<gene>
    <name evidence="2" type="ORF">BCR35DRAFT_306576</name>
</gene>
<protein>
    <submittedName>
        <fullName evidence="2">Uncharacterized protein</fullName>
    </submittedName>
</protein>
<evidence type="ECO:0000313" key="2">
    <source>
        <dbReference type="EMBL" id="ORY74768.1"/>
    </source>
</evidence>
<feature type="region of interest" description="Disordered" evidence="1">
    <location>
        <begin position="95"/>
        <end position="169"/>
    </location>
</feature>
<comment type="caution">
    <text evidence="2">The sequence shown here is derived from an EMBL/GenBank/DDBJ whole genome shotgun (WGS) entry which is preliminary data.</text>
</comment>
<organism evidence="2 3">
    <name type="scientific">Leucosporidium creatinivorum</name>
    <dbReference type="NCBI Taxonomy" id="106004"/>
    <lineage>
        <taxon>Eukaryota</taxon>
        <taxon>Fungi</taxon>
        <taxon>Dikarya</taxon>
        <taxon>Basidiomycota</taxon>
        <taxon>Pucciniomycotina</taxon>
        <taxon>Microbotryomycetes</taxon>
        <taxon>Leucosporidiales</taxon>
        <taxon>Leucosporidium</taxon>
    </lineage>
</organism>